<accession>A0A9P6CG77</accession>
<keyword evidence="2" id="KW-0472">Membrane</keyword>
<organism evidence="3 4">
    <name type="scientific">Collybia nuda</name>
    <dbReference type="NCBI Taxonomy" id="64659"/>
    <lineage>
        <taxon>Eukaryota</taxon>
        <taxon>Fungi</taxon>
        <taxon>Dikarya</taxon>
        <taxon>Basidiomycota</taxon>
        <taxon>Agaricomycotina</taxon>
        <taxon>Agaricomycetes</taxon>
        <taxon>Agaricomycetidae</taxon>
        <taxon>Agaricales</taxon>
        <taxon>Tricholomatineae</taxon>
        <taxon>Clitocybaceae</taxon>
        <taxon>Collybia</taxon>
    </lineage>
</organism>
<sequence length="686" mass="74096">MPPRSLTEHYLFANIMTEYECSTPAQSVAENKTRKRLIQSFKRSDITLAIGSPLFARNHLLNRPLGKSERTPGHSGADERKVLFWNPKSKSEHVNSEVTAVPNPTPDAGLRPTQPQIPGYPPTIINQSGSHGPATLAHQSQSVVSPTFTPLPPLLSTDSSPMHISPSRTVSAFPSSFTGLGPTNAAAKTADQNRLHQPHKLSTPLIVLLAVGSSLLLAGLLILIKFCSRPVRRPRLIPSLPILDDPFADDHRFQTGLSKESPVFGGKERVSPRPGSNGPWTWTQYSPRKAQAIGKNSGDNPYEDGTVSYSPQLQGKMTYSSTSGKAQYHFTGLSHSTQSAPALDPEKPSVHQVQGNRGRAKRVSIASVSLYGASPRPSQISNATIGESNTRTVYTTDGHLVLERNSPRGIIDRCVEKPANEGVQAPIPQPKRYSRGIAYDGADVSSPAFLSYTIPQPDTAPSRGGRTRIKSSYYAPGAYPRVSELPSHGLSTDTCNFSGQPRERANIKSSSTRDLNPHTMASTTGFVSPVTEYTLPSPQPTLYPDDSLSVVDITRPTKASIKKAHSIRVRNQAYPDDSKATIATAQDASAALGSLMLLEFSGLEPQQKVGPKSVGSTAHSNLPRSNSGAIKRSEDKAPSIPLPPPLPSLTQMGLEHVNPQAYADYRSPTYSIYGLYESDRKSGFVQ</sequence>
<gene>
    <name evidence="3" type="ORF">BDZ94DRAFT_1255875</name>
</gene>
<feature type="region of interest" description="Disordered" evidence="1">
    <location>
        <begin position="606"/>
        <end position="652"/>
    </location>
</feature>
<evidence type="ECO:0000256" key="1">
    <source>
        <dbReference type="SAM" id="MobiDB-lite"/>
    </source>
</evidence>
<keyword evidence="2" id="KW-0812">Transmembrane</keyword>
<comment type="caution">
    <text evidence="3">The sequence shown here is derived from an EMBL/GenBank/DDBJ whole genome shotgun (WGS) entry which is preliminary data.</text>
</comment>
<feature type="region of interest" description="Disordered" evidence="1">
    <location>
        <begin position="257"/>
        <end position="283"/>
    </location>
</feature>
<proteinExistence type="predicted"/>
<dbReference type="Proteomes" id="UP000807353">
    <property type="component" value="Unassembled WGS sequence"/>
</dbReference>
<feature type="region of interest" description="Disordered" evidence="1">
    <location>
        <begin position="494"/>
        <end position="523"/>
    </location>
</feature>
<keyword evidence="4" id="KW-1185">Reference proteome</keyword>
<evidence type="ECO:0000256" key="2">
    <source>
        <dbReference type="SAM" id="Phobius"/>
    </source>
</evidence>
<feature type="transmembrane region" description="Helical" evidence="2">
    <location>
        <begin position="205"/>
        <end position="227"/>
    </location>
</feature>
<evidence type="ECO:0000313" key="4">
    <source>
        <dbReference type="Proteomes" id="UP000807353"/>
    </source>
</evidence>
<dbReference type="EMBL" id="MU150252">
    <property type="protein sequence ID" value="KAF9464782.1"/>
    <property type="molecule type" value="Genomic_DNA"/>
</dbReference>
<feature type="compositionally biased region" description="Polar residues" evidence="1">
    <location>
        <begin position="507"/>
        <end position="523"/>
    </location>
</feature>
<protein>
    <submittedName>
        <fullName evidence="3">Uncharacterized protein</fullName>
    </submittedName>
</protein>
<dbReference type="OrthoDB" id="2983908at2759"/>
<keyword evidence="2" id="KW-1133">Transmembrane helix</keyword>
<evidence type="ECO:0000313" key="3">
    <source>
        <dbReference type="EMBL" id="KAF9464782.1"/>
    </source>
</evidence>
<feature type="compositionally biased region" description="Polar residues" evidence="1">
    <location>
        <begin position="614"/>
        <end position="628"/>
    </location>
</feature>
<reference evidence="3" key="1">
    <citation type="submission" date="2020-11" db="EMBL/GenBank/DDBJ databases">
        <authorList>
            <consortium name="DOE Joint Genome Institute"/>
            <person name="Ahrendt S."/>
            <person name="Riley R."/>
            <person name="Andreopoulos W."/>
            <person name="Labutti K."/>
            <person name="Pangilinan J."/>
            <person name="Ruiz-Duenas F.J."/>
            <person name="Barrasa J.M."/>
            <person name="Sanchez-Garcia M."/>
            <person name="Camarero S."/>
            <person name="Miyauchi S."/>
            <person name="Serrano A."/>
            <person name="Linde D."/>
            <person name="Babiker R."/>
            <person name="Drula E."/>
            <person name="Ayuso-Fernandez I."/>
            <person name="Pacheco R."/>
            <person name="Padilla G."/>
            <person name="Ferreira P."/>
            <person name="Barriuso J."/>
            <person name="Kellner H."/>
            <person name="Castanera R."/>
            <person name="Alfaro M."/>
            <person name="Ramirez L."/>
            <person name="Pisabarro A.G."/>
            <person name="Kuo A."/>
            <person name="Tritt A."/>
            <person name="Lipzen A."/>
            <person name="He G."/>
            <person name="Yan M."/>
            <person name="Ng V."/>
            <person name="Cullen D."/>
            <person name="Martin F."/>
            <person name="Rosso M.-N."/>
            <person name="Henrissat B."/>
            <person name="Hibbett D."/>
            <person name="Martinez A.T."/>
            <person name="Grigoriev I.V."/>
        </authorList>
    </citation>
    <scope>NUCLEOTIDE SEQUENCE</scope>
    <source>
        <strain evidence="3">CBS 247.69</strain>
    </source>
</reference>
<name>A0A9P6CG77_9AGAR</name>
<feature type="region of interest" description="Disordered" evidence="1">
    <location>
        <begin position="334"/>
        <end position="361"/>
    </location>
</feature>
<dbReference type="AlphaFoldDB" id="A0A9P6CG77"/>